<name>A0AAD5NJ11_ACENE</name>
<evidence type="ECO:0000313" key="1">
    <source>
        <dbReference type="EMBL" id="KAI9160543.1"/>
    </source>
</evidence>
<dbReference type="SUPFAM" id="SSF54648">
    <property type="entry name" value="DLC"/>
    <property type="match status" value="1"/>
</dbReference>
<keyword evidence="2" id="KW-1185">Reference proteome</keyword>
<proteinExistence type="predicted"/>
<comment type="caution">
    <text evidence="1">The sequence shown here is derived from an EMBL/GenBank/DDBJ whole genome shotgun (WGS) entry which is preliminary data.</text>
</comment>
<dbReference type="EMBL" id="JAJSOW010000106">
    <property type="protein sequence ID" value="KAI9160543.1"/>
    <property type="molecule type" value="Genomic_DNA"/>
</dbReference>
<dbReference type="GO" id="GO:0045505">
    <property type="term" value="F:dynein intermediate chain binding"/>
    <property type="evidence" value="ECO:0007669"/>
    <property type="project" value="TreeGrafter"/>
</dbReference>
<evidence type="ECO:0000313" key="2">
    <source>
        <dbReference type="Proteomes" id="UP001064489"/>
    </source>
</evidence>
<dbReference type="GO" id="GO:0007017">
    <property type="term" value="P:microtubule-based process"/>
    <property type="evidence" value="ECO:0007669"/>
    <property type="project" value="InterPro"/>
</dbReference>
<dbReference type="PANTHER" id="PTHR11886:SF78">
    <property type="entry name" value="DYNEIN LIGHT CHAIN"/>
    <property type="match status" value="1"/>
</dbReference>
<dbReference type="InterPro" id="IPR037177">
    <property type="entry name" value="DLC_sf"/>
</dbReference>
<dbReference type="Gene3D" id="3.30.740.10">
    <property type="entry name" value="Protein Inhibitor Of Neuronal Nitric Oxide Synthase"/>
    <property type="match status" value="1"/>
</dbReference>
<dbReference type="PANTHER" id="PTHR11886">
    <property type="entry name" value="DYNEIN LIGHT CHAIN"/>
    <property type="match status" value="1"/>
</dbReference>
<sequence length="195" mass="21700">MVGKRDEARSMKGPVLADETMTNANILDNESDDVQEQYSAEECGNESMHIDISGLEAVGTKGNVVVWNLEDEITRVIETYKGKEKSCIISFSEKKMLEGKALIQDTDMPVKMQMQAMACASQALDLYDVIDCKSIAAHIKKEFDKRYGGGWQCVVGSQFGCFFTHSKGTFIYFTLETLQFVIFKGSSFSSSPTNH</sequence>
<reference evidence="1" key="2">
    <citation type="submission" date="2023-02" db="EMBL/GenBank/DDBJ databases">
        <authorList>
            <person name="Swenson N.G."/>
            <person name="Wegrzyn J.L."/>
            <person name="Mcevoy S.L."/>
        </authorList>
    </citation>
    <scope>NUCLEOTIDE SEQUENCE</scope>
    <source>
        <strain evidence="1">91603</strain>
        <tissue evidence="1">Leaf</tissue>
    </source>
</reference>
<dbReference type="Proteomes" id="UP001064489">
    <property type="component" value="Chromosome 2"/>
</dbReference>
<dbReference type="GO" id="GO:0005868">
    <property type="term" value="C:cytoplasmic dynein complex"/>
    <property type="evidence" value="ECO:0007669"/>
    <property type="project" value="TreeGrafter"/>
</dbReference>
<dbReference type="InterPro" id="IPR001372">
    <property type="entry name" value="Dynein_light_chain_typ-1/2"/>
</dbReference>
<dbReference type="SMART" id="SM01375">
    <property type="entry name" value="Dynein_light"/>
    <property type="match status" value="1"/>
</dbReference>
<dbReference type="Pfam" id="PF01221">
    <property type="entry name" value="Dynein_light"/>
    <property type="match status" value="1"/>
</dbReference>
<accession>A0AAD5NJ11</accession>
<dbReference type="AlphaFoldDB" id="A0AAD5NJ11"/>
<organism evidence="1 2">
    <name type="scientific">Acer negundo</name>
    <name type="common">Box elder</name>
    <dbReference type="NCBI Taxonomy" id="4023"/>
    <lineage>
        <taxon>Eukaryota</taxon>
        <taxon>Viridiplantae</taxon>
        <taxon>Streptophyta</taxon>
        <taxon>Embryophyta</taxon>
        <taxon>Tracheophyta</taxon>
        <taxon>Spermatophyta</taxon>
        <taxon>Magnoliopsida</taxon>
        <taxon>eudicotyledons</taxon>
        <taxon>Gunneridae</taxon>
        <taxon>Pentapetalae</taxon>
        <taxon>rosids</taxon>
        <taxon>malvids</taxon>
        <taxon>Sapindales</taxon>
        <taxon>Sapindaceae</taxon>
        <taxon>Hippocastanoideae</taxon>
        <taxon>Acereae</taxon>
        <taxon>Acer</taxon>
    </lineage>
</organism>
<reference evidence="1" key="1">
    <citation type="journal article" date="2022" name="Plant J.">
        <title>Strategies of tolerance reflected in two North American maple genomes.</title>
        <authorList>
            <person name="McEvoy S.L."/>
            <person name="Sezen U.U."/>
            <person name="Trouern-Trend A."/>
            <person name="McMahon S.M."/>
            <person name="Schaberg P.G."/>
            <person name="Yang J."/>
            <person name="Wegrzyn J.L."/>
            <person name="Swenson N.G."/>
        </authorList>
    </citation>
    <scope>NUCLEOTIDE SEQUENCE</scope>
    <source>
        <strain evidence="1">91603</strain>
    </source>
</reference>
<evidence type="ECO:0008006" key="3">
    <source>
        <dbReference type="Google" id="ProtNLM"/>
    </source>
</evidence>
<dbReference type="FunFam" id="3.30.740.10:FF:000004">
    <property type="entry name" value="Dynein light chain"/>
    <property type="match status" value="1"/>
</dbReference>
<gene>
    <name evidence="1" type="ORF">LWI28_009216</name>
</gene>
<protein>
    <recommendedName>
        <fullName evidence="3">Dynein light chain</fullName>
    </recommendedName>
</protein>